<dbReference type="InterPro" id="IPR036390">
    <property type="entry name" value="WH_DNA-bd_sf"/>
</dbReference>
<dbReference type="SUPFAM" id="SSF46785">
    <property type="entry name" value="Winged helix' DNA-binding domain"/>
    <property type="match status" value="1"/>
</dbReference>
<dbReference type="AlphaFoldDB" id="A0AAU6SCU3"/>
<reference evidence="5" key="1">
    <citation type="submission" date="2024-04" db="EMBL/GenBank/DDBJ databases">
        <authorList>
            <person name="Roder T."/>
            <person name="Oberhansli S."/>
            <person name="Kreuzer M."/>
        </authorList>
    </citation>
    <scope>NUCLEOTIDE SEQUENCE</scope>
    <source>
        <strain evidence="5">LWS13-1.2</strain>
    </source>
</reference>
<evidence type="ECO:0000256" key="1">
    <source>
        <dbReference type="ARBA" id="ARBA00023015"/>
    </source>
</evidence>
<dbReference type="PANTHER" id="PTHR33204:SF18">
    <property type="entry name" value="TRANSCRIPTIONAL REGULATORY PROTEIN"/>
    <property type="match status" value="1"/>
</dbReference>
<dbReference type="EMBL" id="CP151632">
    <property type="protein sequence ID" value="WZO34675.1"/>
    <property type="molecule type" value="Genomic_DNA"/>
</dbReference>
<keyword evidence="1" id="KW-0805">Transcription regulation</keyword>
<evidence type="ECO:0000256" key="3">
    <source>
        <dbReference type="ARBA" id="ARBA00023163"/>
    </source>
</evidence>
<dbReference type="Pfam" id="PF01638">
    <property type="entry name" value="HxlR"/>
    <property type="match status" value="1"/>
</dbReference>
<feature type="domain" description="HTH hxlR-type" evidence="4">
    <location>
        <begin position="10"/>
        <end position="106"/>
    </location>
</feature>
<keyword evidence="2" id="KW-0238">DNA-binding</keyword>
<protein>
    <submittedName>
        <fullName evidence="5">Helix-turn-helix transcriptional regulator</fullName>
    </submittedName>
</protein>
<dbReference type="Gene3D" id="1.10.10.10">
    <property type="entry name" value="Winged helix-like DNA-binding domain superfamily/Winged helix DNA-binding domain"/>
    <property type="match status" value="1"/>
</dbReference>
<proteinExistence type="predicted"/>
<organism evidence="5">
    <name type="scientific">Microbacterium sp. LWS13-1.2</name>
    <dbReference type="NCBI Taxonomy" id="3135264"/>
    <lineage>
        <taxon>Bacteria</taxon>
        <taxon>Bacillati</taxon>
        <taxon>Actinomycetota</taxon>
        <taxon>Actinomycetes</taxon>
        <taxon>Micrococcales</taxon>
        <taxon>Microbacteriaceae</taxon>
        <taxon>Microbacterium</taxon>
    </lineage>
</organism>
<dbReference type="PROSITE" id="PS51118">
    <property type="entry name" value="HTH_HXLR"/>
    <property type="match status" value="1"/>
</dbReference>
<name>A0AAU6SCU3_9MICO</name>
<accession>A0AAU6SCU3</accession>
<dbReference type="GO" id="GO:0003677">
    <property type="term" value="F:DNA binding"/>
    <property type="evidence" value="ECO:0007669"/>
    <property type="project" value="UniProtKB-KW"/>
</dbReference>
<dbReference type="InterPro" id="IPR036388">
    <property type="entry name" value="WH-like_DNA-bd_sf"/>
</dbReference>
<keyword evidence="3" id="KW-0804">Transcription</keyword>
<evidence type="ECO:0000256" key="2">
    <source>
        <dbReference type="ARBA" id="ARBA00023125"/>
    </source>
</evidence>
<dbReference type="RefSeq" id="WP_349425553.1">
    <property type="nucleotide sequence ID" value="NZ_CP151632.1"/>
</dbReference>
<evidence type="ECO:0000259" key="4">
    <source>
        <dbReference type="PROSITE" id="PS51118"/>
    </source>
</evidence>
<evidence type="ECO:0000313" key="5">
    <source>
        <dbReference type="EMBL" id="WZO34675.1"/>
    </source>
</evidence>
<sequence length="246" mass="26379">MASRSYGQYCGVTTAVELIGERWALLIVRDLLVGPRRYTDLKQGLPKIPTNILSTRLKELQEGGVVRRVPLLHCGLVYELTPYGRELEPIVLALGRWGFQQMGDPAPDDIVTADSLTMALRTAFRSDAAATLPPADYEVHVADVVLRVHVDPSGLKIAQLQPAGRPVDPRLGTQASVADDPDIVFAAGPGIRRLISGELTPAAAIDQEVLAVVSGDATLLARFAQTFSIPAAPVAQSLEDERVAVS</sequence>
<dbReference type="InterPro" id="IPR002577">
    <property type="entry name" value="HTH_HxlR"/>
</dbReference>
<gene>
    <name evidence="5" type="ORF">MRBLWS13_002338</name>
</gene>
<dbReference type="PANTHER" id="PTHR33204">
    <property type="entry name" value="TRANSCRIPTIONAL REGULATOR, MARR FAMILY"/>
    <property type="match status" value="1"/>
</dbReference>